<accession>D5SIX8</accession>
<dbReference type="Gene3D" id="3.20.20.150">
    <property type="entry name" value="Divalent-metal-dependent TIM barrel enzymes"/>
    <property type="match status" value="1"/>
</dbReference>
<dbReference type="InterPro" id="IPR036237">
    <property type="entry name" value="Xyl_isomerase-like_sf"/>
</dbReference>
<dbReference type="EMBL" id="CM000914">
    <property type="protein sequence ID" value="EFG03871.2"/>
    <property type="molecule type" value="Genomic_DNA"/>
</dbReference>
<dbReference type="Proteomes" id="UP000002357">
    <property type="component" value="Plasmid pSCL4"/>
</dbReference>
<proteinExistence type="predicted"/>
<name>D5SIX8_STRCL</name>
<keyword evidence="2" id="KW-1185">Reference proteome</keyword>
<sequence>MVPPVGLYSIGIRGLDVPGLLNVAHRAGIGFVHLRGGPRGYDLTRRPGPELDAWARAAAETVPITGVTADLDLADLLHPDPAVRNSSRAELERLADAAVRLGADWVRLLAAHPPDTPGAWADQMLPAVAVPLLAELHHPAWLTPTPHTELRPLLEGGLGLLADTAQLAPALPDAQEDAVLARVFGAVRVLHLSDPGTGLTSPGSRSVAARVLARIRAGQMVETAFEWTGHPRTPAACLARYRKAVTWWTNLVTTTPPAGLGCSSPIHTP</sequence>
<geneLocation type="plasmid" evidence="1 2">
    <name>pSCL4</name>
</geneLocation>
<gene>
    <name evidence="1" type="ORF">SCLAV_p0381</name>
</gene>
<keyword evidence="1" id="KW-0614">Plasmid</keyword>
<dbReference type="AlphaFoldDB" id="D5SIX8"/>
<evidence type="ECO:0000313" key="1">
    <source>
        <dbReference type="EMBL" id="EFG03871.2"/>
    </source>
</evidence>
<evidence type="ECO:0000313" key="2">
    <source>
        <dbReference type="Proteomes" id="UP000002357"/>
    </source>
</evidence>
<reference evidence="1 2" key="1">
    <citation type="journal article" date="2010" name="Genome Biol. Evol.">
        <title>The sequence of a 1.8-mb bacterial linear plasmid reveals a rich evolutionary reservoir of secondary metabolic pathways.</title>
        <authorList>
            <person name="Medema M.H."/>
            <person name="Trefzer A."/>
            <person name="Kovalchuk A."/>
            <person name="van den Berg M."/>
            <person name="Mueller U."/>
            <person name="Heijne W."/>
            <person name="Wu L."/>
            <person name="Alam M.T."/>
            <person name="Ronning C.M."/>
            <person name="Nierman W.C."/>
            <person name="Bovenberg R.A.L."/>
            <person name="Breitling R."/>
            <person name="Takano E."/>
        </authorList>
    </citation>
    <scope>NUCLEOTIDE SEQUENCE [LARGE SCALE GENOMIC DNA]</scope>
    <source>
        <strain evidence="2">ATCC 27064 / DSM 738 / JCM 4710 / NBRC 13307 / NCIMB 12785 / NRRL 3585 / VKM Ac-602</strain>
        <plasmid evidence="1">pSCL4</plasmid>
    </source>
</reference>
<protein>
    <submittedName>
        <fullName evidence="1">AP_endonuc_2 domain-containing protein</fullName>
    </submittedName>
</protein>
<dbReference type="eggNOG" id="ENOG50323F6">
    <property type="taxonomic scope" value="Bacteria"/>
</dbReference>
<organism evidence="1 2">
    <name type="scientific">Streptomyces clavuligerus</name>
    <dbReference type="NCBI Taxonomy" id="1901"/>
    <lineage>
        <taxon>Bacteria</taxon>
        <taxon>Bacillati</taxon>
        <taxon>Actinomycetota</taxon>
        <taxon>Actinomycetes</taxon>
        <taxon>Kitasatosporales</taxon>
        <taxon>Streptomycetaceae</taxon>
        <taxon>Streptomyces</taxon>
    </lineage>
</organism>
<dbReference type="SUPFAM" id="SSF51658">
    <property type="entry name" value="Xylose isomerase-like"/>
    <property type="match status" value="1"/>
</dbReference>